<comment type="caution">
    <text evidence="2">The sequence shown here is derived from an EMBL/GenBank/DDBJ whole genome shotgun (WGS) entry which is preliminary data.</text>
</comment>
<organism evidence="2 3">
    <name type="scientific">Polyplax serrata</name>
    <name type="common">Common mouse louse</name>
    <dbReference type="NCBI Taxonomy" id="468196"/>
    <lineage>
        <taxon>Eukaryota</taxon>
        <taxon>Metazoa</taxon>
        <taxon>Ecdysozoa</taxon>
        <taxon>Arthropoda</taxon>
        <taxon>Hexapoda</taxon>
        <taxon>Insecta</taxon>
        <taxon>Pterygota</taxon>
        <taxon>Neoptera</taxon>
        <taxon>Paraneoptera</taxon>
        <taxon>Psocodea</taxon>
        <taxon>Troctomorpha</taxon>
        <taxon>Phthiraptera</taxon>
        <taxon>Anoplura</taxon>
        <taxon>Polyplacidae</taxon>
        <taxon>Polyplax</taxon>
    </lineage>
</organism>
<accession>A0ABR1B7P4</accession>
<protein>
    <recommendedName>
        <fullName evidence="4">ER-bound oxygenase mpaB/mpaB'/Rubber oxygenase catalytic domain-containing protein</fullName>
    </recommendedName>
</protein>
<evidence type="ECO:0008006" key="4">
    <source>
        <dbReference type="Google" id="ProtNLM"/>
    </source>
</evidence>
<keyword evidence="3" id="KW-1185">Reference proteome</keyword>
<evidence type="ECO:0000256" key="1">
    <source>
        <dbReference type="SAM" id="MobiDB-lite"/>
    </source>
</evidence>
<name>A0ABR1B7P4_POLSC</name>
<evidence type="ECO:0000313" key="3">
    <source>
        <dbReference type="Proteomes" id="UP001359485"/>
    </source>
</evidence>
<dbReference type="EMBL" id="JAWJWF010000002">
    <property type="protein sequence ID" value="KAK6637688.1"/>
    <property type="molecule type" value="Genomic_DNA"/>
</dbReference>
<dbReference type="PANTHER" id="PTHR37159:SF1">
    <property type="entry name" value="GH11867P"/>
    <property type="match status" value="1"/>
</dbReference>
<proteinExistence type="predicted"/>
<evidence type="ECO:0000313" key="2">
    <source>
        <dbReference type="EMBL" id="KAK6637688.1"/>
    </source>
</evidence>
<dbReference type="PANTHER" id="PTHR37159">
    <property type="entry name" value="GH11867P"/>
    <property type="match status" value="1"/>
</dbReference>
<sequence length="492" mass="56506">MDFFEEDKLTSIGDEDSGLGNSSDSGKSGDSDAASSSSDGDDFSQRDNRRSLLHEEGEEEAEQVKTINSNAFLSGNFEWETNLSDETYSKGSLLRDTENCISNCSNGNAKDVLQFYTTLRNGQQEPVDFSINSKSPKPKWLNEEKFKRGQKFARDHLFCINFAEMVSLYILFAQKSSLGPLIFTGMSDTPFTAFKRYLSTVCKLISWYTDDIWSENESLGKNNLILVRGMHKTVYNALTNSSKEVVEQKTTLGDPERTALWCPTRNLLVKDFQESIPARLWCPVVDADVQRSVWVSQTDMSITQFGFVGLAVTYPKSFGIHLASDDDLEAFLHMWRGLGYMLGVKDEYNFCNGDLQAVRDRTLFFLQVFAKPAFRTVTCDWEHMCRCMTAGISFYLPRVRFESSLLYLCHIIGVKMPRLRKEMPFAHYFYFQLMRFVFYLMKFQSVLSWLNSALYRVIRRVQAVPPEVLSDWQNRRFSYMDQPGKCPVRSQT</sequence>
<dbReference type="Proteomes" id="UP001359485">
    <property type="component" value="Unassembled WGS sequence"/>
</dbReference>
<reference evidence="2 3" key="1">
    <citation type="submission" date="2023-09" db="EMBL/GenBank/DDBJ databases">
        <title>Genomes of two closely related lineages of the louse Polyplax serrata with different host specificities.</title>
        <authorList>
            <person name="Martinu J."/>
            <person name="Tarabai H."/>
            <person name="Stefka J."/>
            <person name="Hypsa V."/>
        </authorList>
    </citation>
    <scope>NUCLEOTIDE SEQUENCE [LARGE SCALE GENOMIC DNA]</scope>
    <source>
        <strain evidence="2">98ZLc_SE</strain>
    </source>
</reference>
<gene>
    <name evidence="2" type="ORF">RUM44_008110</name>
</gene>
<feature type="compositionally biased region" description="Low complexity" evidence="1">
    <location>
        <begin position="18"/>
        <end position="38"/>
    </location>
</feature>
<feature type="region of interest" description="Disordered" evidence="1">
    <location>
        <begin position="1"/>
        <end position="48"/>
    </location>
</feature>